<organism evidence="1 2">
    <name type="scientific">Cytobacillus pseudoceanisediminis</name>
    <dbReference type="NCBI Taxonomy" id="3051614"/>
    <lineage>
        <taxon>Bacteria</taxon>
        <taxon>Bacillati</taxon>
        <taxon>Bacillota</taxon>
        <taxon>Bacilli</taxon>
        <taxon>Bacillales</taxon>
        <taxon>Bacillaceae</taxon>
        <taxon>Cytobacillus</taxon>
    </lineage>
</organism>
<dbReference type="RefSeq" id="WP_342025709.1">
    <property type="nucleotide sequence ID" value="NZ_CP151651.1"/>
</dbReference>
<evidence type="ECO:0000313" key="1">
    <source>
        <dbReference type="EMBL" id="WZP07160.1"/>
    </source>
</evidence>
<protein>
    <submittedName>
        <fullName evidence="1">Uncharacterized protein</fullName>
    </submittedName>
</protein>
<dbReference type="Proteomes" id="UP001472074">
    <property type="component" value="Chromosome"/>
</dbReference>
<reference evidence="1 2" key="1">
    <citation type="submission" date="2024-04" db="EMBL/GenBank/DDBJ databases">
        <title>Screening of coral probiotics and analysis of their probiotic properties.</title>
        <authorList>
            <person name="Wang S."/>
        </authorList>
    </citation>
    <scope>NUCLEOTIDE SEQUENCE [LARGE SCALE GENOMIC DNA]</scope>
    <source>
        <strain evidence="1 2">GXU-Z9</strain>
    </source>
</reference>
<name>A0ABZ2ZG97_9BACI</name>
<proteinExistence type="predicted"/>
<dbReference type="EMBL" id="CP151651">
    <property type="protein sequence ID" value="WZP07160.1"/>
    <property type="molecule type" value="Genomic_DNA"/>
</dbReference>
<evidence type="ECO:0000313" key="2">
    <source>
        <dbReference type="Proteomes" id="UP001472074"/>
    </source>
</evidence>
<gene>
    <name evidence="1" type="ORF">AADC60_24415</name>
</gene>
<keyword evidence="2" id="KW-1185">Reference proteome</keyword>
<accession>A0ABZ2ZG97</accession>
<sequence>MINGILKSIFDGYRESEVTKRRMYESSFNELDETEFLFSSDYLNQLYFSAKTANDCCTIMNYLERYQCVDAGIESYDEVYYQTAAKLKRKLKEEEKRESRGYSF</sequence>